<dbReference type="GO" id="GO:0005829">
    <property type="term" value="C:cytosol"/>
    <property type="evidence" value="ECO:0007669"/>
    <property type="project" value="TreeGrafter"/>
</dbReference>
<dbReference type="Gene3D" id="1.20.120.740">
    <property type="entry name" value="YgfB uncharacterised protein family UPF0149, PF03695"/>
    <property type="match status" value="1"/>
</dbReference>
<dbReference type="OrthoDB" id="9783391at2"/>
<dbReference type="PANTHER" id="PTHR37528">
    <property type="entry name" value="UPF0149 PROTEIN YGFB"/>
    <property type="match status" value="1"/>
</dbReference>
<dbReference type="SUPFAM" id="SSF101327">
    <property type="entry name" value="YgfB-like"/>
    <property type="match status" value="1"/>
</dbReference>
<gene>
    <name evidence="2" type="ORF">AU255_01660</name>
</gene>
<organism evidence="2 3">
    <name type="scientific">Methyloprofundus sedimenti</name>
    <dbReference type="NCBI Taxonomy" id="1420851"/>
    <lineage>
        <taxon>Bacteria</taxon>
        <taxon>Pseudomonadati</taxon>
        <taxon>Pseudomonadota</taxon>
        <taxon>Gammaproteobacteria</taxon>
        <taxon>Methylococcales</taxon>
        <taxon>Methylococcaceae</taxon>
        <taxon>Methyloprofundus</taxon>
    </lineage>
</organism>
<dbReference type="STRING" id="1420851.AU255_01660"/>
<proteinExistence type="inferred from homology"/>
<accession>A0A1V8M4Z8</accession>
<dbReference type="Proteomes" id="UP000191980">
    <property type="component" value="Unassembled WGS sequence"/>
</dbReference>
<evidence type="ECO:0008006" key="4">
    <source>
        <dbReference type="Google" id="ProtNLM"/>
    </source>
</evidence>
<dbReference type="AlphaFoldDB" id="A0A1V8M4Z8"/>
<keyword evidence="3" id="KW-1185">Reference proteome</keyword>
<evidence type="ECO:0000313" key="2">
    <source>
        <dbReference type="EMBL" id="OQK16637.1"/>
    </source>
</evidence>
<protein>
    <recommendedName>
        <fullName evidence="4">YecA family protein</fullName>
    </recommendedName>
</protein>
<comment type="caution">
    <text evidence="2">The sequence shown here is derived from an EMBL/GenBank/DDBJ whole genome shotgun (WGS) entry which is preliminary data.</text>
</comment>
<comment type="similarity">
    <text evidence="1">Belongs to the UPF0149 family.</text>
</comment>
<dbReference type="InterPro" id="IPR036255">
    <property type="entry name" value="YgfB-like_sf"/>
</dbReference>
<evidence type="ECO:0000313" key="3">
    <source>
        <dbReference type="Proteomes" id="UP000191980"/>
    </source>
</evidence>
<reference evidence="2 3" key="1">
    <citation type="submission" date="2015-12" db="EMBL/GenBank/DDBJ databases">
        <authorList>
            <person name="Shamseldin A."/>
            <person name="Moawad H."/>
            <person name="Abd El-Rahim W.M."/>
            <person name="Sadowsky M.J."/>
        </authorList>
    </citation>
    <scope>NUCLEOTIDE SEQUENCE [LARGE SCALE GENOMIC DNA]</scope>
    <source>
        <strain evidence="2 3">WF1</strain>
    </source>
</reference>
<dbReference type="RefSeq" id="WP_080521262.1">
    <property type="nucleotide sequence ID" value="NZ_LPUF01000001.1"/>
</dbReference>
<name>A0A1V8M4Z8_9GAMM</name>
<sequence>MSYSDLNSIILQKDAADSAAEVHGIAVAMLCLNKNTEASDWINEAFSEGPSILQDDKVDLNDLFEQTKELMESDEFVFDLFLPAEDETVALRCTALMQWCQGFLFGMGRVQSNSEWPGEVDEVLKDIIEFTKLDTDIDEDDIEETENAFVEIQEYLRAAVMLIRSELNPVIEKSVLH</sequence>
<evidence type="ECO:0000256" key="1">
    <source>
        <dbReference type="ARBA" id="ARBA00038308"/>
    </source>
</evidence>
<dbReference type="EMBL" id="LPUF01000001">
    <property type="protein sequence ID" value="OQK16637.1"/>
    <property type="molecule type" value="Genomic_DNA"/>
</dbReference>
<dbReference type="InterPro" id="IPR011978">
    <property type="entry name" value="YgfB-like"/>
</dbReference>
<dbReference type="Pfam" id="PF03695">
    <property type="entry name" value="UPF0149"/>
    <property type="match status" value="1"/>
</dbReference>
<dbReference type="PANTHER" id="PTHR37528:SF1">
    <property type="entry name" value="UPF0149 PROTEIN YGFB"/>
    <property type="match status" value="1"/>
</dbReference>